<dbReference type="InterPro" id="IPR004843">
    <property type="entry name" value="Calcineurin-like_PHP"/>
</dbReference>
<accession>A0A6S6QQS3</accession>
<evidence type="ECO:0000313" key="3">
    <source>
        <dbReference type="Proteomes" id="UP000515317"/>
    </source>
</evidence>
<dbReference type="InterPro" id="IPR029052">
    <property type="entry name" value="Metallo-depent_PP-like"/>
</dbReference>
<dbReference type="GO" id="GO:0008803">
    <property type="term" value="F:bis(5'-nucleosyl)-tetraphosphatase (symmetrical) activity"/>
    <property type="evidence" value="ECO:0007669"/>
    <property type="project" value="TreeGrafter"/>
</dbReference>
<dbReference type="GO" id="GO:0005737">
    <property type="term" value="C:cytoplasm"/>
    <property type="evidence" value="ECO:0007669"/>
    <property type="project" value="TreeGrafter"/>
</dbReference>
<dbReference type="InterPro" id="IPR050126">
    <property type="entry name" value="Ap4A_hydrolase"/>
</dbReference>
<dbReference type="KEGG" id="tso:IZ6_26510"/>
<protein>
    <submittedName>
        <fullName evidence="2">Metallophosphoesterase</fullName>
    </submittedName>
</protein>
<dbReference type="AlphaFoldDB" id="A0A6S6QQS3"/>
<dbReference type="GO" id="GO:0016791">
    <property type="term" value="F:phosphatase activity"/>
    <property type="evidence" value="ECO:0007669"/>
    <property type="project" value="TreeGrafter"/>
</dbReference>
<dbReference type="SUPFAM" id="SSF56300">
    <property type="entry name" value="Metallo-dependent phosphatases"/>
    <property type="match status" value="1"/>
</dbReference>
<dbReference type="GO" id="GO:0110154">
    <property type="term" value="P:RNA decapping"/>
    <property type="evidence" value="ECO:0007669"/>
    <property type="project" value="TreeGrafter"/>
</dbReference>
<dbReference type="EMBL" id="AP023361">
    <property type="protein sequence ID" value="BCJ91916.1"/>
    <property type="molecule type" value="Genomic_DNA"/>
</dbReference>
<sequence length="275" mass="30115">MKGPSKAEMVRMIFSSMKRRLTTARLPEGGPDATSQGPGVTVYPPAPVGTTIYVVGDVHGRADLLEIIHRRIDRDTQDSKGRVLEVYLGDYIDRGGDSAKTIAKLVKRREQHELVCLRGNHEDMLLGFLQDPGCLDAWLRLGAGSTLASYGVNVGTLASRSRRQVHTELLANLPQEHADFLETLPSHYEIGGYFFAHAGVRPSVDLQKQSENDLTTIRADFLEHTGDFGRIVVHGHTPVVAPEFRPNRINIDTGAFATGTLTCLKIGGRGPQVLL</sequence>
<dbReference type="Proteomes" id="UP000515317">
    <property type="component" value="Chromosome"/>
</dbReference>
<proteinExistence type="predicted"/>
<evidence type="ECO:0000259" key="1">
    <source>
        <dbReference type="Pfam" id="PF00149"/>
    </source>
</evidence>
<evidence type="ECO:0000313" key="2">
    <source>
        <dbReference type="EMBL" id="BCJ91916.1"/>
    </source>
</evidence>
<feature type="domain" description="Calcineurin-like phosphoesterase" evidence="1">
    <location>
        <begin position="51"/>
        <end position="240"/>
    </location>
</feature>
<dbReference type="CDD" id="cd00144">
    <property type="entry name" value="MPP_PPP_family"/>
    <property type="match status" value="1"/>
</dbReference>
<dbReference type="Pfam" id="PF00149">
    <property type="entry name" value="Metallophos"/>
    <property type="match status" value="1"/>
</dbReference>
<dbReference type="Gene3D" id="3.60.21.10">
    <property type="match status" value="1"/>
</dbReference>
<gene>
    <name evidence="2" type="primary">prp1</name>
    <name evidence="2" type="ORF">IZ6_26510</name>
</gene>
<organism evidence="2 3">
    <name type="scientific">Terrihabitans soli</name>
    <dbReference type="NCBI Taxonomy" id="708113"/>
    <lineage>
        <taxon>Bacteria</taxon>
        <taxon>Pseudomonadati</taxon>
        <taxon>Pseudomonadota</taxon>
        <taxon>Alphaproteobacteria</taxon>
        <taxon>Hyphomicrobiales</taxon>
        <taxon>Terrihabitans</taxon>
    </lineage>
</organism>
<dbReference type="PANTHER" id="PTHR42850:SF4">
    <property type="entry name" value="ZINC-DEPENDENT ENDOPOLYPHOSPHATASE"/>
    <property type="match status" value="1"/>
</dbReference>
<dbReference type="PANTHER" id="PTHR42850">
    <property type="entry name" value="METALLOPHOSPHOESTERASE"/>
    <property type="match status" value="1"/>
</dbReference>
<name>A0A6S6QQS3_9HYPH</name>
<keyword evidence="3" id="KW-1185">Reference proteome</keyword>
<reference evidence="2 3" key="1">
    <citation type="submission" date="2020-08" db="EMBL/GenBank/DDBJ databases">
        <title>Genome sequence of Rhizobiales bacterium strain IZ6.</title>
        <authorList>
            <person name="Nakai R."/>
            <person name="Naganuma T."/>
        </authorList>
    </citation>
    <scope>NUCLEOTIDE SEQUENCE [LARGE SCALE GENOMIC DNA]</scope>
    <source>
        <strain evidence="2 3">IZ6</strain>
    </source>
</reference>